<evidence type="ECO:0000313" key="6">
    <source>
        <dbReference type="Proteomes" id="UP000619457"/>
    </source>
</evidence>
<evidence type="ECO:0000256" key="2">
    <source>
        <dbReference type="ARBA" id="ARBA00022801"/>
    </source>
</evidence>
<evidence type="ECO:0000256" key="1">
    <source>
        <dbReference type="ARBA" id="ARBA00022741"/>
    </source>
</evidence>
<dbReference type="EMBL" id="BMWX01000001">
    <property type="protein sequence ID" value="GGZ15212.1"/>
    <property type="molecule type" value="Genomic_DNA"/>
</dbReference>
<dbReference type="Proteomes" id="UP000619457">
    <property type="component" value="Unassembled WGS sequence"/>
</dbReference>
<dbReference type="GO" id="GO:0016787">
    <property type="term" value="F:hydrolase activity"/>
    <property type="evidence" value="ECO:0007669"/>
    <property type="project" value="UniProtKB-KW"/>
</dbReference>
<dbReference type="Gene3D" id="2.40.100.10">
    <property type="entry name" value="Cyclophilin-like"/>
    <property type="match status" value="1"/>
</dbReference>
<reference evidence="5" key="2">
    <citation type="submission" date="2020-09" db="EMBL/GenBank/DDBJ databases">
        <authorList>
            <person name="Sun Q."/>
            <person name="Kim S."/>
        </authorList>
    </citation>
    <scope>NUCLEOTIDE SEQUENCE</scope>
    <source>
        <strain evidence="5">KCTC 12368</strain>
    </source>
</reference>
<evidence type="ECO:0000256" key="3">
    <source>
        <dbReference type="ARBA" id="ARBA00022840"/>
    </source>
</evidence>
<dbReference type="InterPro" id="IPR029000">
    <property type="entry name" value="Cyclophilin-like_dom_sf"/>
</dbReference>
<dbReference type="PANTHER" id="PTHR43309">
    <property type="entry name" value="5-OXOPROLINASE SUBUNIT C"/>
    <property type="match status" value="1"/>
</dbReference>
<accession>A0A918PNQ6</accession>
<name>A0A918PNQ6_9BACT</name>
<dbReference type="GO" id="GO:0005524">
    <property type="term" value="F:ATP binding"/>
    <property type="evidence" value="ECO:0007669"/>
    <property type="project" value="UniProtKB-KW"/>
</dbReference>
<evidence type="ECO:0000313" key="5">
    <source>
        <dbReference type="EMBL" id="GGZ15212.1"/>
    </source>
</evidence>
<comment type="caution">
    <text evidence="5">The sequence shown here is derived from an EMBL/GenBank/DDBJ whole genome shotgun (WGS) entry which is preliminary data.</text>
</comment>
<dbReference type="PANTHER" id="PTHR43309:SF5">
    <property type="entry name" value="5-OXOPROLINASE SUBUNIT C"/>
    <property type="match status" value="1"/>
</dbReference>
<proteinExistence type="predicted"/>
<keyword evidence="1" id="KW-0547">Nucleotide-binding</keyword>
<protein>
    <recommendedName>
        <fullName evidence="4">Carboxyltransferase domain-containing protein</fullName>
    </recommendedName>
</protein>
<dbReference type="InterPro" id="IPR052708">
    <property type="entry name" value="PxpC"/>
</dbReference>
<keyword evidence="3" id="KW-0067">ATP-binding</keyword>
<gene>
    <name evidence="5" type="ORF">GCM10007049_04090</name>
</gene>
<keyword evidence="6" id="KW-1185">Reference proteome</keyword>
<dbReference type="AlphaFoldDB" id="A0A918PNQ6"/>
<feature type="domain" description="Carboxyltransferase" evidence="4">
    <location>
        <begin position="29"/>
        <end position="289"/>
    </location>
</feature>
<evidence type="ECO:0000259" key="4">
    <source>
        <dbReference type="SMART" id="SM00797"/>
    </source>
</evidence>
<sequence>MSQYKGIVEVIKPGFYTSVQDLGRPGLGHWGIPISGPMDEQSYLLANHLLQNDPPSACLEMTMTGGTFKFHHQAIIVLTGANGKAHINGKAISINQVVEIAAGHELEIGPFYKGTRMYLGIKGGFKTALSFESRSWYRGLTKYFRCPKGLRIPFEAVAEHSHNNHSKVGIDDSLFENNVLDVYPGPEATEMSNGNFEALFEKSFHLSDLQNRMGIQLSETFKNHLKEILTAPVYPGTVQLTPGGKIIILMKDAQVTGGYPRILQLSPESINILAQKKPKDPIRFRLKEF</sequence>
<dbReference type="SMART" id="SM00797">
    <property type="entry name" value="AHS2"/>
    <property type="match status" value="1"/>
</dbReference>
<keyword evidence="2" id="KW-0378">Hydrolase</keyword>
<dbReference type="InterPro" id="IPR003778">
    <property type="entry name" value="CT_A_B"/>
</dbReference>
<organism evidence="5 6">
    <name type="scientific">Echinicola pacifica</name>
    <dbReference type="NCBI Taxonomy" id="346377"/>
    <lineage>
        <taxon>Bacteria</taxon>
        <taxon>Pseudomonadati</taxon>
        <taxon>Bacteroidota</taxon>
        <taxon>Cytophagia</taxon>
        <taxon>Cytophagales</taxon>
        <taxon>Cyclobacteriaceae</taxon>
        <taxon>Echinicola</taxon>
    </lineage>
</organism>
<dbReference type="RefSeq" id="WP_018474352.1">
    <property type="nucleotide sequence ID" value="NZ_BMWX01000001.1"/>
</dbReference>
<dbReference type="Pfam" id="PF02626">
    <property type="entry name" value="CT_A_B"/>
    <property type="match status" value="1"/>
</dbReference>
<reference evidence="5" key="1">
    <citation type="journal article" date="2014" name="Int. J. Syst. Evol. Microbiol.">
        <title>Complete genome sequence of Corynebacterium casei LMG S-19264T (=DSM 44701T), isolated from a smear-ripened cheese.</title>
        <authorList>
            <consortium name="US DOE Joint Genome Institute (JGI-PGF)"/>
            <person name="Walter F."/>
            <person name="Albersmeier A."/>
            <person name="Kalinowski J."/>
            <person name="Ruckert C."/>
        </authorList>
    </citation>
    <scope>NUCLEOTIDE SEQUENCE</scope>
    <source>
        <strain evidence="5">KCTC 12368</strain>
    </source>
</reference>